<proteinExistence type="predicted"/>
<protein>
    <recommendedName>
        <fullName evidence="3">Tox-PAAR-like domain-containing protein</fullName>
    </recommendedName>
</protein>
<dbReference type="Proteomes" id="UP001549164">
    <property type="component" value="Unassembled WGS sequence"/>
</dbReference>
<comment type="caution">
    <text evidence="1">The sequence shown here is derived from an EMBL/GenBank/DDBJ whole genome shotgun (WGS) entry which is preliminary data.</text>
</comment>
<accession>A0ABV2IG16</accession>
<evidence type="ECO:0008006" key="3">
    <source>
        <dbReference type="Google" id="ProtNLM"/>
    </source>
</evidence>
<keyword evidence="2" id="KW-1185">Reference proteome</keyword>
<sequence length="479" mass="51496">MSLPPDPDWTATPREAIRDNARPKILSLTPDVCKTPIGSSTPPIPYCVVGYPDEAADNYTSSVVFTGQKAMVLRSNTTCCHGDEPGTAKGVKSGTVGDICEPLDHSATVRAEGSPVIRNLDKYYMNRGNTFGCVYWTEDTETYGGKYPDDDNGVPVQVAQAAAAMGAGTMGRGTAQILSKGVAGGVLGELAGPATLLAVGAMLGTKENQRAWSDPVGYMTREAQRFGGVDSFDITENAIFTAAVQQLQSGVAQGFVRDEFYQNMDSYRKQISEATAVADPNSEDRNKKRLNDAMAVASMLAENVRVSRLDDRPCIVGPYSEVKPLCPNGEAHHVVPDMVYRLTGRKDAVQERIPNAPTEGEGIAICLSKGEHSRAGNSGGVHEYILDEFDGIDQPGYPGTAPMKRVLKASQVALFRTKGINFNCARLANKLASIQVMATTGRQAPGRIKERPLPYGESAEVLRLGAYPKKEGPLERIFK</sequence>
<evidence type="ECO:0000313" key="1">
    <source>
        <dbReference type="EMBL" id="MET3601880.1"/>
    </source>
</evidence>
<dbReference type="Pfam" id="PF13665">
    <property type="entry name" value="Tox-PAAR-like"/>
    <property type="match status" value="1"/>
</dbReference>
<dbReference type="EMBL" id="JBEPLY010000017">
    <property type="protein sequence ID" value="MET3601880.1"/>
    <property type="molecule type" value="Genomic_DNA"/>
</dbReference>
<reference evidence="1 2" key="1">
    <citation type="submission" date="2024-06" db="EMBL/GenBank/DDBJ databases">
        <title>Genomic Encyclopedia of Type Strains, Phase IV (KMG-IV): sequencing the most valuable type-strain genomes for metagenomic binning, comparative biology and taxonomic classification.</title>
        <authorList>
            <person name="Goeker M."/>
        </authorList>
    </citation>
    <scope>NUCLEOTIDE SEQUENCE [LARGE SCALE GENOMIC DNA]</scope>
    <source>
        <strain evidence="1 2">DSM 28102</strain>
    </source>
</reference>
<evidence type="ECO:0000313" key="2">
    <source>
        <dbReference type="Proteomes" id="UP001549164"/>
    </source>
</evidence>
<gene>
    <name evidence="1" type="ORF">ABID12_003843</name>
</gene>
<organism evidence="1 2">
    <name type="scientific">Martelella mangrovi</name>
    <dbReference type="NCBI Taxonomy" id="1397477"/>
    <lineage>
        <taxon>Bacteria</taxon>
        <taxon>Pseudomonadati</taxon>
        <taxon>Pseudomonadota</taxon>
        <taxon>Alphaproteobacteria</taxon>
        <taxon>Hyphomicrobiales</taxon>
        <taxon>Aurantimonadaceae</taxon>
        <taxon>Martelella</taxon>
    </lineage>
</organism>
<dbReference type="RefSeq" id="WP_354435682.1">
    <property type="nucleotide sequence ID" value="NZ_JBEPLY010000017.1"/>
</dbReference>
<name>A0ABV2IG16_9HYPH</name>